<dbReference type="SUPFAM" id="SSF101447">
    <property type="entry name" value="Formin homology 2 domain (FH2 domain)"/>
    <property type="match status" value="1"/>
</dbReference>
<dbReference type="PROSITE" id="PS51232">
    <property type="entry name" value="GBD_FH3"/>
    <property type="match status" value="1"/>
</dbReference>
<feature type="region of interest" description="Disordered" evidence="3">
    <location>
        <begin position="1"/>
        <end position="29"/>
    </location>
</feature>
<comment type="similarity">
    <text evidence="1">Belongs to the formin homology family.</text>
</comment>
<keyword evidence="7" id="KW-1185">Reference proteome</keyword>
<sequence length="990" mass="112125">MGNAAGSVEVPQGTEGSPGGRTRTKGLKLPMPPEEELEQRFGATLNTMNLPSDKVKILSRYDNEKKWDLICDQERFQVRNPPSAYLEKLRSFLDHGVSRKHKNDWRPFKRRVQESTQILRELEISLRTNHIGWAQEFLNEENHGLDVLVDYLSISHSAVTYVSARIIIFTAETVKSLLSYLPPHVSHLEDVTVSNRRNLRSSRLGSQTDHVHLCIMCLRAIMNYQTGFSLVMKHPCCVNEITLSLNNRNLRTKALVLELLAAVCLVSGGHDIILSAFDNFKEVCGERSRFEKLMEYFCREDGNIDFVVACMQFINIVVHSVENMNFRVYLQYEFTCHGLDEYLETLKLTESDRLLVQIQAYLDNVFDVGALLEDAEARNALLEHVEELQEQNTQVHTQAPTHHHTHPRDETNVRLCFGCPAELQAERLRESCSQVTLLQQRERERERSTQALQELESRVQLLMKQGLVRVERSPSGQLNVQVVQEGEADPGDLRQAPPSSDPPPQRSEAPLESETVQPPPPPPPPPPPGPPKAPPPPLPPGGALPLPSGDYSHTKVLSTDLDFGLCVFPAGCKKKEPIQTKYRMPLLNWQALKSNQVTGTIFHELNDQHVLEELNMAAFEEQFKTKAQSAPVDLGTLRMKLAHKTPSKVSLMEPNRAKNLAITLRKEGMSASDICTAIETYDLRALSLDFLELLERFIPTEHEMKLIHNYERKGRPLDELSEEDRFMARFSKIPRLSQRISALTFMGNFPESVQLIQPQLNALMAASMSIKSSCKLKKILEIILAFGNYMNSSKRGAAYGFRLQSLDLLLDTKSTDRKQTLLHFIVSIIQENYPEVQAFYAELHFLDRAALVSLDSVLQDVHALQRGMELTRRELSAHEEQNPVLQLFLSSNTQLLHAVAADGRTAQDAYESAVEYFGENSKSTPPSMFFPVFVRFIKAYKRHSQFQVGVTLKPQQVDLIAELKKKQVSPQVREGKDGALEDIITGTRRR</sequence>
<dbReference type="Ensembl" id="ENSMMOT00000004419.1">
    <property type="protein sequence ID" value="ENSMMOP00000004341.1"/>
    <property type="gene ID" value="ENSMMOG00000003456.1"/>
</dbReference>
<dbReference type="GO" id="GO:0005829">
    <property type="term" value="C:cytosol"/>
    <property type="evidence" value="ECO:0007669"/>
    <property type="project" value="TreeGrafter"/>
</dbReference>
<dbReference type="Pfam" id="PF02181">
    <property type="entry name" value="FH2"/>
    <property type="match status" value="1"/>
</dbReference>
<dbReference type="Pfam" id="PF06367">
    <property type="entry name" value="Drf_FH3"/>
    <property type="match status" value="1"/>
</dbReference>
<dbReference type="Pfam" id="PF06371">
    <property type="entry name" value="Drf_GBD"/>
    <property type="match status" value="1"/>
</dbReference>
<dbReference type="SMART" id="SM01140">
    <property type="entry name" value="Drf_GBD"/>
    <property type="match status" value="1"/>
</dbReference>
<feature type="domain" description="GBD/FH3" evidence="4">
    <location>
        <begin position="29"/>
        <end position="453"/>
    </location>
</feature>
<dbReference type="InterPro" id="IPR015425">
    <property type="entry name" value="FH2_Formin"/>
</dbReference>
<dbReference type="SMART" id="SM01139">
    <property type="entry name" value="Drf_FH3"/>
    <property type="match status" value="1"/>
</dbReference>
<dbReference type="GO" id="GO:0031267">
    <property type="term" value="F:small GTPase binding"/>
    <property type="evidence" value="ECO:0007669"/>
    <property type="project" value="InterPro"/>
</dbReference>
<evidence type="ECO:0000313" key="7">
    <source>
        <dbReference type="Proteomes" id="UP000261620"/>
    </source>
</evidence>
<dbReference type="Proteomes" id="UP000261620">
    <property type="component" value="Unplaced"/>
</dbReference>
<dbReference type="InterPro" id="IPR011989">
    <property type="entry name" value="ARM-like"/>
</dbReference>
<dbReference type="PROSITE" id="PS51444">
    <property type="entry name" value="FH2"/>
    <property type="match status" value="1"/>
</dbReference>
<dbReference type="Gene3D" id="1.25.10.10">
    <property type="entry name" value="Leucine-rich Repeat Variant"/>
    <property type="match status" value="1"/>
</dbReference>
<dbReference type="STRING" id="94237.ENSMMOP00000004341"/>
<evidence type="ECO:0000259" key="5">
    <source>
        <dbReference type="PROSITE" id="PS51444"/>
    </source>
</evidence>
<evidence type="ECO:0000256" key="2">
    <source>
        <dbReference type="SAM" id="Coils"/>
    </source>
</evidence>
<dbReference type="InterPro" id="IPR043592">
    <property type="entry name" value="FMNL_animal"/>
</dbReference>
<dbReference type="InterPro" id="IPR014768">
    <property type="entry name" value="GBD/FH3_dom"/>
</dbReference>
<evidence type="ECO:0000259" key="4">
    <source>
        <dbReference type="PROSITE" id="PS51232"/>
    </source>
</evidence>
<organism evidence="6 7">
    <name type="scientific">Mola mola</name>
    <name type="common">Ocean sunfish</name>
    <name type="synonym">Tetraodon mola</name>
    <dbReference type="NCBI Taxonomy" id="94237"/>
    <lineage>
        <taxon>Eukaryota</taxon>
        <taxon>Metazoa</taxon>
        <taxon>Chordata</taxon>
        <taxon>Craniata</taxon>
        <taxon>Vertebrata</taxon>
        <taxon>Euteleostomi</taxon>
        <taxon>Actinopterygii</taxon>
        <taxon>Neopterygii</taxon>
        <taxon>Teleostei</taxon>
        <taxon>Neoteleostei</taxon>
        <taxon>Acanthomorphata</taxon>
        <taxon>Eupercaria</taxon>
        <taxon>Tetraodontiformes</taxon>
        <taxon>Molidae</taxon>
        <taxon>Mola</taxon>
    </lineage>
</organism>
<feature type="region of interest" description="Disordered" evidence="3">
    <location>
        <begin position="488"/>
        <end position="551"/>
    </location>
</feature>
<dbReference type="OMA" id="ANNCAIM"/>
<dbReference type="GO" id="GO:0008360">
    <property type="term" value="P:regulation of cell shape"/>
    <property type="evidence" value="ECO:0007669"/>
    <property type="project" value="TreeGrafter"/>
</dbReference>
<keyword evidence="2" id="KW-0175">Coiled coil</keyword>
<dbReference type="PANTHER" id="PTHR45857">
    <property type="entry name" value="FORMIN-LIKE PROTEIN"/>
    <property type="match status" value="1"/>
</dbReference>
<dbReference type="PANTHER" id="PTHR45857:SF2">
    <property type="entry name" value="FORMIN-LIKE PROTEIN 1"/>
    <property type="match status" value="1"/>
</dbReference>
<dbReference type="InterPro" id="IPR010473">
    <property type="entry name" value="GTPase-bd"/>
</dbReference>
<dbReference type="GO" id="GO:0016477">
    <property type="term" value="P:cell migration"/>
    <property type="evidence" value="ECO:0007669"/>
    <property type="project" value="TreeGrafter"/>
</dbReference>
<dbReference type="GO" id="GO:0030866">
    <property type="term" value="P:cortical actin cytoskeleton organization"/>
    <property type="evidence" value="ECO:0007669"/>
    <property type="project" value="TreeGrafter"/>
</dbReference>
<dbReference type="SMART" id="SM00498">
    <property type="entry name" value="FH2"/>
    <property type="match status" value="1"/>
</dbReference>
<feature type="domain" description="FH2" evidence="5">
    <location>
        <begin position="574"/>
        <end position="966"/>
    </location>
</feature>
<protein>
    <submittedName>
        <fullName evidence="6">Uncharacterized protein</fullName>
    </submittedName>
</protein>
<feature type="coiled-coil region" evidence="2">
    <location>
        <begin position="438"/>
        <end position="465"/>
    </location>
</feature>
<dbReference type="AlphaFoldDB" id="A0A3Q3VQ90"/>
<evidence type="ECO:0000313" key="6">
    <source>
        <dbReference type="Ensembl" id="ENSMMOP00000004341.1"/>
    </source>
</evidence>
<reference evidence="6" key="2">
    <citation type="submission" date="2025-09" db="UniProtKB">
        <authorList>
            <consortium name="Ensembl"/>
        </authorList>
    </citation>
    <scope>IDENTIFICATION</scope>
</reference>
<dbReference type="InterPro" id="IPR010472">
    <property type="entry name" value="FH3_dom"/>
</dbReference>
<dbReference type="SUPFAM" id="SSF48371">
    <property type="entry name" value="ARM repeat"/>
    <property type="match status" value="1"/>
</dbReference>
<evidence type="ECO:0000256" key="3">
    <source>
        <dbReference type="SAM" id="MobiDB-lite"/>
    </source>
</evidence>
<accession>A0A3Q3VQ90</accession>
<dbReference type="InterPro" id="IPR042201">
    <property type="entry name" value="FH2_Formin_sf"/>
</dbReference>
<proteinExistence type="inferred from homology"/>
<dbReference type="Gene3D" id="1.20.58.2220">
    <property type="entry name" value="Formin, FH2 domain"/>
    <property type="match status" value="1"/>
</dbReference>
<dbReference type="InterPro" id="IPR016024">
    <property type="entry name" value="ARM-type_fold"/>
</dbReference>
<feature type="compositionally biased region" description="Pro residues" evidence="3">
    <location>
        <begin position="517"/>
        <end position="542"/>
    </location>
</feature>
<reference evidence="6" key="1">
    <citation type="submission" date="2025-08" db="UniProtKB">
        <authorList>
            <consortium name="Ensembl"/>
        </authorList>
    </citation>
    <scope>IDENTIFICATION</scope>
</reference>
<dbReference type="FunFam" id="1.20.58.2220:FF:000001">
    <property type="entry name" value="Formin-like 1, isoform CRA_c"/>
    <property type="match status" value="1"/>
</dbReference>
<dbReference type="GO" id="GO:0051015">
    <property type="term" value="F:actin filament binding"/>
    <property type="evidence" value="ECO:0007669"/>
    <property type="project" value="TreeGrafter"/>
</dbReference>
<evidence type="ECO:0000256" key="1">
    <source>
        <dbReference type="ARBA" id="ARBA00023449"/>
    </source>
</evidence>
<name>A0A3Q3VQ90_MOLML</name>